<keyword evidence="2" id="KW-0731">Sigma factor</keyword>
<accession>A0A7X3MCW8</accession>
<dbReference type="PANTHER" id="PTHR30385">
    <property type="entry name" value="SIGMA FACTOR F FLAGELLAR"/>
    <property type="match status" value="1"/>
</dbReference>
<evidence type="ECO:0000313" key="6">
    <source>
        <dbReference type="EMBL" id="MXP74017.1"/>
    </source>
</evidence>
<dbReference type="SUPFAM" id="SSF88659">
    <property type="entry name" value="Sigma3 and sigma4 domains of RNA polymerase sigma factors"/>
    <property type="match status" value="1"/>
</dbReference>
<dbReference type="GO" id="GO:0003677">
    <property type="term" value="F:DNA binding"/>
    <property type="evidence" value="ECO:0007669"/>
    <property type="project" value="UniProtKB-KW"/>
</dbReference>
<evidence type="ECO:0000256" key="1">
    <source>
        <dbReference type="ARBA" id="ARBA00023015"/>
    </source>
</evidence>
<evidence type="ECO:0000259" key="5">
    <source>
        <dbReference type="Pfam" id="PF08281"/>
    </source>
</evidence>
<dbReference type="EMBL" id="WUQX01000001">
    <property type="protein sequence ID" value="MXP74017.1"/>
    <property type="molecule type" value="Genomic_DNA"/>
</dbReference>
<dbReference type="Pfam" id="PF08281">
    <property type="entry name" value="Sigma70_r4_2"/>
    <property type="match status" value="1"/>
</dbReference>
<evidence type="ECO:0000256" key="2">
    <source>
        <dbReference type="ARBA" id="ARBA00023082"/>
    </source>
</evidence>
<keyword evidence="4" id="KW-0804">Transcription</keyword>
<dbReference type="InterPro" id="IPR013324">
    <property type="entry name" value="RNA_pol_sigma_r3/r4-like"/>
</dbReference>
<protein>
    <submittedName>
        <fullName evidence="6">Sigma-70 family RNA polymerase sigma factor</fullName>
    </submittedName>
</protein>
<keyword evidence="3" id="KW-0238">DNA-binding</keyword>
<dbReference type="Gene3D" id="1.10.10.10">
    <property type="entry name" value="Winged helix-like DNA-binding domain superfamily/Winged helix DNA-binding domain"/>
    <property type="match status" value="1"/>
</dbReference>
<dbReference type="AlphaFoldDB" id="A0A7X3MCW8"/>
<dbReference type="RefSeq" id="WP_159749036.1">
    <property type="nucleotide sequence ID" value="NZ_WUQX01000001.1"/>
</dbReference>
<gene>
    <name evidence="6" type="ORF">GN277_00735</name>
</gene>
<dbReference type="InterPro" id="IPR013249">
    <property type="entry name" value="RNA_pol_sigma70_r4_t2"/>
</dbReference>
<sequence>MRGKQPKERDHYVLRMADGTLVDVTREVYLEWYRSRRRERYQKERSRKHGICSLDSLEGRGNGSGHFQDVAEGLEETVLRNICRDKVREVMESLPTEDARLIELLYFAEATVTDTAKIFGCSRKTVQNRRKRILEELCRKMKEQGIQGGYF</sequence>
<name>A0A7X3MCW8_9FIRM</name>
<keyword evidence="1" id="KW-0805">Transcription regulation</keyword>
<keyword evidence="7" id="KW-1185">Reference proteome</keyword>
<evidence type="ECO:0000256" key="3">
    <source>
        <dbReference type="ARBA" id="ARBA00023125"/>
    </source>
</evidence>
<organism evidence="6 7">
    <name type="scientific">Sporofaciens musculi</name>
    <dbReference type="NCBI Taxonomy" id="2681861"/>
    <lineage>
        <taxon>Bacteria</taxon>
        <taxon>Bacillati</taxon>
        <taxon>Bacillota</taxon>
        <taxon>Clostridia</taxon>
        <taxon>Lachnospirales</taxon>
        <taxon>Lachnospiraceae</taxon>
        <taxon>Sporofaciens</taxon>
    </lineage>
</organism>
<dbReference type="GO" id="GO:0006352">
    <property type="term" value="P:DNA-templated transcription initiation"/>
    <property type="evidence" value="ECO:0007669"/>
    <property type="project" value="InterPro"/>
</dbReference>
<dbReference type="GO" id="GO:0016987">
    <property type="term" value="F:sigma factor activity"/>
    <property type="evidence" value="ECO:0007669"/>
    <property type="project" value="UniProtKB-KW"/>
</dbReference>
<reference evidence="6 7" key="1">
    <citation type="submission" date="2019-12" db="EMBL/GenBank/DDBJ databases">
        <title>Sporaefaciens musculi gen. nov., sp. nov., a novel bacterium isolated from the caecum of an obese mouse.</title>
        <authorList>
            <person name="Rasmussen T.S."/>
            <person name="Streidl T."/>
            <person name="Hitch T.C.A."/>
            <person name="Wortmann E."/>
            <person name="Deptula P."/>
            <person name="Hansen M."/>
            <person name="Nielsen D.S."/>
            <person name="Clavel T."/>
            <person name="Vogensen F.K."/>
        </authorList>
    </citation>
    <scope>NUCLEOTIDE SEQUENCE [LARGE SCALE GENOMIC DNA]</scope>
    <source>
        <strain evidence="6 7">WCA-9-b2</strain>
    </source>
</reference>
<dbReference type="InterPro" id="IPR036388">
    <property type="entry name" value="WH-like_DNA-bd_sf"/>
</dbReference>
<proteinExistence type="predicted"/>
<dbReference type="Proteomes" id="UP000460412">
    <property type="component" value="Unassembled WGS sequence"/>
</dbReference>
<evidence type="ECO:0000256" key="4">
    <source>
        <dbReference type="ARBA" id="ARBA00023163"/>
    </source>
</evidence>
<evidence type="ECO:0000313" key="7">
    <source>
        <dbReference type="Proteomes" id="UP000460412"/>
    </source>
</evidence>
<feature type="domain" description="RNA polymerase sigma factor 70 region 4 type 2" evidence="5">
    <location>
        <begin position="85"/>
        <end position="137"/>
    </location>
</feature>
<dbReference type="InterPro" id="IPR014284">
    <property type="entry name" value="RNA_pol_sigma-70_dom"/>
</dbReference>
<comment type="caution">
    <text evidence="6">The sequence shown here is derived from an EMBL/GenBank/DDBJ whole genome shotgun (WGS) entry which is preliminary data.</text>
</comment>
<dbReference type="NCBIfam" id="TIGR02937">
    <property type="entry name" value="sigma70-ECF"/>
    <property type="match status" value="1"/>
</dbReference>